<sequence>MQSKQSFNRLITQSWIAFVAMAAMVVLSLFDPLHDPVRQHMSESIMASPWLALAVKILPSITGISIMVFGLGCFALKRGWTWAGLAGLLFGAAMLANGIFPTGDPRHGLYGLAIFSVLLPAFFAAEFDCSQRLKQLSLAVAFINLLYMWILFTGLDPEAFRGLTQRIASLIMFGWFALLSRA</sequence>
<comment type="caution">
    <text evidence="2">The sequence shown here is derived from an EMBL/GenBank/DDBJ whole genome shotgun (WGS) entry which is preliminary data.</text>
</comment>
<feature type="transmembrane region" description="Helical" evidence="1">
    <location>
        <begin position="107"/>
        <end position="124"/>
    </location>
</feature>
<dbReference type="Pfam" id="PF06197">
    <property type="entry name" value="DUF998"/>
    <property type="match status" value="1"/>
</dbReference>
<accession>A0A850HFG9</accession>
<protein>
    <submittedName>
        <fullName evidence="2">DUF998 domain-containing protein</fullName>
    </submittedName>
</protein>
<dbReference type="EMBL" id="JABWTA010000001">
    <property type="protein sequence ID" value="NVE95976.1"/>
    <property type="molecule type" value="Genomic_DNA"/>
</dbReference>
<feature type="transmembrane region" description="Helical" evidence="1">
    <location>
        <begin position="136"/>
        <end position="153"/>
    </location>
</feature>
<feature type="transmembrane region" description="Helical" evidence="1">
    <location>
        <begin position="82"/>
        <end position="101"/>
    </location>
</feature>
<evidence type="ECO:0000313" key="2">
    <source>
        <dbReference type="EMBL" id="NVE95976.1"/>
    </source>
</evidence>
<dbReference type="Proteomes" id="UP000546031">
    <property type="component" value="Unassembled WGS sequence"/>
</dbReference>
<gene>
    <name evidence="2" type="ORF">HUO12_13810</name>
</gene>
<feature type="transmembrane region" description="Helical" evidence="1">
    <location>
        <begin position="159"/>
        <end position="179"/>
    </location>
</feature>
<reference evidence="2 3" key="1">
    <citation type="submission" date="2020-06" db="EMBL/GenBank/DDBJ databases">
        <title>Altererythrobacter lutimaris sp. nov., a marine bacterium isolated from a tidal flat.</title>
        <authorList>
            <person name="Kim D."/>
            <person name="Yoo Y."/>
            <person name="Kim J.-J."/>
        </authorList>
    </citation>
    <scope>NUCLEOTIDE SEQUENCE [LARGE SCALE GENOMIC DNA]</scope>
    <source>
        <strain evidence="2 3">JGD-16</strain>
    </source>
</reference>
<dbReference type="AlphaFoldDB" id="A0A850HFG9"/>
<evidence type="ECO:0000313" key="3">
    <source>
        <dbReference type="Proteomes" id="UP000546031"/>
    </source>
</evidence>
<keyword evidence="3" id="KW-1185">Reference proteome</keyword>
<feature type="transmembrane region" description="Helical" evidence="1">
    <location>
        <begin position="12"/>
        <end position="30"/>
    </location>
</feature>
<feature type="transmembrane region" description="Helical" evidence="1">
    <location>
        <begin position="50"/>
        <end position="75"/>
    </location>
</feature>
<proteinExistence type="predicted"/>
<evidence type="ECO:0000256" key="1">
    <source>
        <dbReference type="SAM" id="Phobius"/>
    </source>
</evidence>
<dbReference type="InterPro" id="IPR009339">
    <property type="entry name" value="DUF998"/>
</dbReference>
<keyword evidence="1" id="KW-0472">Membrane</keyword>
<keyword evidence="1" id="KW-1133">Transmembrane helix</keyword>
<name>A0A850HFG9_9SPHN</name>
<organism evidence="2 3">
    <name type="scientific">Altererythrobacter lutimaris</name>
    <dbReference type="NCBI Taxonomy" id="2743979"/>
    <lineage>
        <taxon>Bacteria</taxon>
        <taxon>Pseudomonadati</taxon>
        <taxon>Pseudomonadota</taxon>
        <taxon>Alphaproteobacteria</taxon>
        <taxon>Sphingomonadales</taxon>
        <taxon>Erythrobacteraceae</taxon>
        <taxon>Altererythrobacter</taxon>
    </lineage>
</organism>
<keyword evidence="1" id="KW-0812">Transmembrane</keyword>